<dbReference type="Pfam" id="PF08238">
    <property type="entry name" value="Sel1"/>
    <property type="match status" value="3"/>
</dbReference>
<dbReference type="SMART" id="SM00671">
    <property type="entry name" value="SEL1"/>
    <property type="match status" value="3"/>
</dbReference>
<proteinExistence type="inferred from homology"/>
<evidence type="ECO:0000256" key="1">
    <source>
        <dbReference type="ARBA" id="ARBA00038101"/>
    </source>
</evidence>
<dbReference type="InterPro" id="IPR001841">
    <property type="entry name" value="Znf_RING"/>
</dbReference>
<gene>
    <name evidence="4" type="ORF">THAOC_33197</name>
</gene>
<dbReference type="EMBL" id="AGNL01046350">
    <property type="protein sequence ID" value="EJK48045.1"/>
    <property type="molecule type" value="Genomic_DNA"/>
</dbReference>
<evidence type="ECO:0000256" key="2">
    <source>
        <dbReference type="PROSITE-ProRule" id="PRU00175"/>
    </source>
</evidence>
<dbReference type="SUPFAM" id="SSF81901">
    <property type="entry name" value="HCP-like"/>
    <property type="match status" value="1"/>
</dbReference>
<feature type="domain" description="RING-type" evidence="3">
    <location>
        <begin position="39"/>
        <end position="85"/>
    </location>
</feature>
<keyword evidence="2" id="KW-0863">Zinc-finger</keyword>
<dbReference type="InterPro" id="IPR006597">
    <property type="entry name" value="Sel1-like"/>
</dbReference>
<keyword evidence="2" id="KW-0862">Zinc</keyword>
<evidence type="ECO:0000259" key="3">
    <source>
        <dbReference type="PROSITE" id="PS50089"/>
    </source>
</evidence>
<organism evidence="4 5">
    <name type="scientific">Thalassiosira oceanica</name>
    <name type="common">Marine diatom</name>
    <dbReference type="NCBI Taxonomy" id="159749"/>
    <lineage>
        <taxon>Eukaryota</taxon>
        <taxon>Sar</taxon>
        <taxon>Stramenopiles</taxon>
        <taxon>Ochrophyta</taxon>
        <taxon>Bacillariophyta</taxon>
        <taxon>Coscinodiscophyceae</taxon>
        <taxon>Thalassiosirophycidae</taxon>
        <taxon>Thalassiosirales</taxon>
        <taxon>Thalassiosiraceae</taxon>
        <taxon>Thalassiosira</taxon>
    </lineage>
</organism>
<dbReference type="PANTHER" id="PTHR11102">
    <property type="entry name" value="SEL-1-LIKE PROTEIN"/>
    <property type="match status" value="1"/>
</dbReference>
<protein>
    <recommendedName>
        <fullName evidence="3">RING-type domain-containing protein</fullName>
    </recommendedName>
</protein>
<dbReference type="InterPro" id="IPR013083">
    <property type="entry name" value="Znf_RING/FYVE/PHD"/>
</dbReference>
<dbReference type="GO" id="GO:0036503">
    <property type="term" value="P:ERAD pathway"/>
    <property type="evidence" value="ECO:0007669"/>
    <property type="project" value="TreeGrafter"/>
</dbReference>
<dbReference type="OrthoDB" id="2260164at2759"/>
<dbReference type="PANTHER" id="PTHR11102:SF147">
    <property type="entry name" value="SEL1L ADAPTOR SUBUNIT OF ERAD E3 UBIQUITIN LIGASE"/>
    <property type="match status" value="1"/>
</dbReference>
<accession>K0R5L9</accession>
<dbReference type="eggNOG" id="ENOG502S2H7">
    <property type="taxonomic scope" value="Eukaryota"/>
</dbReference>
<dbReference type="GO" id="GO:0005789">
    <property type="term" value="C:endoplasmic reticulum membrane"/>
    <property type="evidence" value="ECO:0007669"/>
    <property type="project" value="TreeGrafter"/>
</dbReference>
<dbReference type="Proteomes" id="UP000266841">
    <property type="component" value="Unassembled WGS sequence"/>
</dbReference>
<dbReference type="InterPro" id="IPR011990">
    <property type="entry name" value="TPR-like_helical_dom_sf"/>
</dbReference>
<dbReference type="PROSITE" id="PS50089">
    <property type="entry name" value="ZF_RING_2"/>
    <property type="match status" value="1"/>
</dbReference>
<sequence>MSSVTNLAADTTESADQAARSLHQRLMTSGHERPEGDRCPICFDLIELPTHEHSMLNTCCMKTVCNGCDLAATQRGFNNRCPFCRTHLPDDDASQLAMIQKRVSKGDADAIDLLGDSYYHGDLGLAKDVSRAIEQWTEAAELGSIDAHYSLGDRYYYGDGVEKDEPRGIRHLQQAAMEGCALSRHGLGIAEHENRNYQLAVHHFMISAKMGYERSLNAIKIMFKKGQATKAQYAEALLGYQDAV</sequence>
<keyword evidence="5" id="KW-1185">Reference proteome</keyword>
<feature type="non-terminal residue" evidence="4">
    <location>
        <position position="244"/>
    </location>
</feature>
<name>K0R5L9_THAOC</name>
<reference evidence="4 5" key="1">
    <citation type="journal article" date="2012" name="Genome Biol.">
        <title>Genome and low-iron response of an oceanic diatom adapted to chronic iron limitation.</title>
        <authorList>
            <person name="Lommer M."/>
            <person name="Specht M."/>
            <person name="Roy A.S."/>
            <person name="Kraemer L."/>
            <person name="Andreson R."/>
            <person name="Gutowska M.A."/>
            <person name="Wolf J."/>
            <person name="Bergner S.V."/>
            <person name="Schilhabel M.B."/>
            <person name="Klostermeier U.C."/>
            <person name="Beiko R.G."/>
            <person name="Rosenstiel P."/>
            <person name="Hippler M."/>
            <person name="Laroche J."/>
        </authorList>
    </citation>
    <scope>NUCLEOTIDE SEQUENCE [LARGE SCALE GENOMIC DNA]</scope>
    <source>
        <strain evidence="4 5">CCMP1005</strain>
    </source>
</reference>
<comment type="similarity">
    <text evidence="1">Belongs to the sel-1 family.</text>
</comment>
<evidence type="ECO:0000313" key="4">
    <source>
        <dbReference type="EMBL" id="EJK48045.1"/>
    </source>
</evidence>
<dbReference type="GO" id="GO:0008270">
    <property type="term" value="F:zinc ion binding"/>
    <property type="evidence" value="ECO:0007669"/>
    <property type="project" value="UniProtKB-KW"/>
</dbReference>
<dbReference type="Gene3D" id="1.25.40.10">
    <property type="entry name" value="Tetratricopeptide repeat domain"/>
    <property type="match status" value="1"/>
</dbReference>
<comment type="caution">
    <text evidence="4">The sequence shown here is derived from an EMBL/GenBank/DDBJ whole genome shotgun (WGS) entry which is preliminary data.</text>
</comment>
<evidence type="ECO:0000313" key="5">
    <source>
        <dbReference type="Proteomes" id="UP000266841"/>
    </source>
</evidence>
<dbReference type="SUPFAM" id="SSF57850">
    <property type="entry name" value="RING/U-box"/>
    <property type="match status" value="1"/>
</dbReference>
<dbReference type="InterPro" id="IPR050767">
    <property type="entry name" value="Sel1_AlgK"/>
</dbReference>
<dbReference type="AlphaFoldDB" id="K0R5L9"/>
<keyword evidence="2" id="KW-0479">Metal-binding</keyword>
<dbReference type="Gene3D" id="3.30.40.10">
    <property type="entry name" value="Zinc/RING finger domain, C3HC4 (zinc finger)"/>
    <property type="match status" value="1"/>
</dbReference>